<dbReference type="InterPro" id="IPR050742">
    <property type="entry name" value="Helicase_Restrict-Modif_Enz"/>
</dbReference>
<proteinExistence type="predicted"/>
<dbReference type="PROSITE" id="PS51194">
    <property type="entry name" value="HELICASE_CTER"/>
    <property type="match status" value="1"/>
</dbReference>
<dbReference type="Proteomes" id="UP000239001">
    <property type="component" value="Unassembled WGS sequence"/>
</dbReference>
<dbReference type="SUPFAM" id="SSF52540">
    <property type="entry name" value="P-loop containing nucleoside triphosphate hydrolases"/>
    <property type="match status" value="1"/>
</dbReference>
<dbReference type="RefSeq" id="WP_106457787.1">
    <property type="nucleotide sequence ID" value="NZ_PXOH01000017.1"/>
</dbReference>
<comment type="caution">
    <text evidence="3">The sequence shown here is derived from an EMBL/GenBank/DDBJ whole genome shotgun (WGS) entry which is preliminary data.</text>
</comment>
<dbReference type="Pfam" id="PF04851">
    <property type="entry name" value="ResIII"/>
    <property type="match status" value="1"/>
</dbReference>
<evidence type="ECO:0000313" key="3">
    <source>
        <dbReference type="EMBL" id="PSF35815.1"/>
    </source>
</evidence>
<evidence type="ECO:0000313" key="4">
    <source>
        <dbReference type="Proteomes" id="UP000239001"/>
    </source>
</evidence>
<dbReference type="InterPro" id="IPR027417">
    <property type="entry name" value="P-loop_NTPase"/>
</dbReference>
<dbReference type="GO" id="GO:0061749">
    <property type="term" value="F:forked DNA-dependent helicase activity"/>
    <property type="evidence" value="ECO:0007669"/>
    <property type="project" value="TreeGrafter"/>
</dbReference>
<name>A0A2T1LW14_9CHRO</name>
<gene>
    <name evidence="3" type="ORF">C7H19_15430</name>
</gene>
<dbReference type="GO" id="GO:0016787">
    <property type="term" value="F:hydrolase activity"/>
    <property type="evidence" value="ECO:0007669"/>
    <property type="project" value="InterPro"/>
</dbReference>
<dbReference type="PANTHER" id="PTHR47396">
    <property type="entry name" value="TYPE I RESTRICTION ENZYME ECOKI R PROTEIN"/>
    <property type="match status" value="1"/>
</dbReference>
<dbReference type="GO" id="GO:0005524">
    <property type="term" value="F:ATP binding"/>
    <property type="evidence" value="ECO:0007669"/>
    <property type="project" value="InterPro"/>
</dbReference>
<dbReference type="PANTHER" id="PTHR47396:SF1">
    <property type="entry name" value="ATP-DEPENDENT HELICASE IRC3-RELATED"/>
    <property type="match status" value="1"/>
</dbReference>
<keyword evidence="4" id="KW-1185">Reference proteome</keyword>
<dbReference type="InterPro" id="IPR001650">
    <property type="entry name" value="Helicase_C-like"/>
</dbReference>
<dbReference type="InterPro" id="IPR014001">
    <property type="entry name" value="Helicase_ATP-bd"/>
</dbReference>
<evidence type="ECO:0000259" key="1">
    <source>
        <dbReference type="PROSITE" id="PS51192"/>
    </source>
</evidence>
<evidence type="ECO:0008006" key="5">
    <source>
        <dbReference type="Google" id="ProtNLM"/>
    </source>
</evidence>
<organism evidence="3 4">
    <name type="scientific">Aphanothece hegewaldii CCALA 016</name>
    <dbReference type="NCBI Taxonomy" id="2107694"/>
    <lineage>
        <taxon>Bacteria</taxon>
        <taxon>Bacillati</taxon>
        <taxon>Cyanobacteriota</taxon>
        <taxon>Cyanophyceae</taxon>
        <taxon>Oscillatoriophycideae</taxon>
        <taxon>Chroococcales</taxon>
        <taxon>Aphanothecaceae</taxon>
        <taxon>Aphanothece</taxon>
    </lineage>
</organism>
<feature type="domain" description="Helicase C-terminal" evidence="2">
    <location>
        <begin position="218"/>
        <end position="391"/>
    </location>
</feature>
<dbReference type="SMART" id="SM00490">
    <property type="entry name" value="HELICc"/>
    <property type="match status" value="1"/>
</dbReference>
<dbReference type="PROSITE" id="PS51192">
    <property type="entry name" value="HELICASE_ATP_BIND_1"/>
    <property type="match status" value="1"/>
</dbReference>
<sequence length="621" mass="70870">MDLRPYQQELNNQINDQWFKQGLQKVMLQLPTGGGKTVLFAKSIEQLTQQKKICLVLVHREELIIQAVDKLKKVTRKKIGIIKAGYQPNYKAKIQVASVQSLVRRLNHLPKVDVIIIDEAHHATANSYRKCVEHYPDSLILGVTATPIRLDATGFRDQFEVLITGPTIKELIAQKYLSRFRLFADPKPMTTKGVRMAQGDFSVEGLAKANNAYELSGNLVESYRRYAFGQQCVVFAINVEHSQAIAQRYIEAGITAAHLDGTCSPMTRKAVLEQFRQGQIKVLTNCALFDEGFDLPSLGAIQIAKPTASLTRHLQMAGRVLRPCAGKECAIIIDHTKNWAIHGLPNKDREWTLDGVVPKEDKTTKLVHNPVSGEVEEIEIIEASVLLEEIKEENKFTIISKPTNTLDDQITTAEINKDSPLNLFADSTIEKSQFLPKEISILKEDPPVDWEKLWLMWWSEKVRIQQIKDYKIGWLCFQLKEHYAPQFLWDKYREYKKESLRMSRLSEDQLPSEQLNLLDIGQTFQGMSIEKTLFLEQKVLPKEMLAIENILSRALSRISVVAKCLFREHFKIVSYEQNKVVLGTSSEAIYKIAQSRKIELELALTYEFNFKISLELVTINS</sequence>
<evidence type="ECO:0000259" key="2">
    <source>
        <dbReference type="PROSITE" id="PS51194"/>
    </source>
</evidence>
<feature type="domain" description="Helicase ATP-binding" evidence="1">
    <location>
        <begin position="17"/>
        <end position="165"/>
    </location>
</feature>
<dbReference type="AlphaFoldDB" id="A0A2T1LW14"/>
<dbReference type="Gene3D" id="3.40.50.300">
    <property type="entry name" value="P-loop containing nucleotide triphosphate hydrolases"/>
    <property type="match status" value="2"/>
</dbReference>
<dbReference type="OrthoDB" id="9802848at2"/>
<dbReference type="InterPro" id="IPR006935">
    <property type="entry name" value="Helicase/UvrB_N"/>
</dbReference>
<dbReference type="GO" id="GO:0000403">
    <property type="term" value="F:Y-form DNA binding"/>
    <property type="evidence" value="ECO:0007669"/>
    <property type="project" value="TreeGrafter"/>
</dbReference>
<dbReference type="Pfam" id="PF00271">
    <property type="entry name" value="Helicase_C"/>
    <property type="match status" value="1"/>
</dbReference>
<accession>A0A2T1LW14</accession>
<reference evidence="3 4" key="1">
    <citation type="submission" date="2018-03" db="EMBL/GenBank/DDBJ databases">
        <title>The ancient ancestry and fast evolution of plastids.</title>
        <authorList>
            <person name="Moore K.R."/>
            <person name="Magnabosco C."/>
            <person name="Momper L."/>
            <person name="Gold D.A."/>
            <person name="Bosak T."/>
            <person name="Fournier G.P."/>
        </authorList>
    </citation>
    <scope>NUCLEOTIDE SEQUENCE [LARGE SCALE GENOMIC DNA]</scope>
    <source>
        <strain evidence="3 4">CCALA 016</strain>
    </source>
</reference>
<protein>
    <recommendedName>
        <fullName evidence="5">DEAD/DEAH box helicase</fullName>
    </recommendedName>
</protein>
<dbReference type="EMBL" id="PXOH01000017">
    <property type="protein sequence ID" value="PSF35815.1"/>
    <property type="molecule type" value="Genomic_DNA"/>
</dbReference>
<dbReference type="GO" id="GO:0036121">
    <property type="term" value="F:double-stranded DNA helicase activity"/>
    <property type="evidence" value="ECO:0007669"/>
    <property type="project" value="TreeGrafter"/>
</dbReference>
<reference evidence="3 4" key="2">
    <citation type="submission" date="2018-03" db="EMBL/GenBank/DDBJ databases">
        <authorList>
            <person name="Keele B.F."/>
        </authorList>
    </citation>
    <scope>NUCLEOTIDE SEQUENCE [LARGE SCALE GENOMIC DNA]</scope>
    <source>
        <strain evidence="3 4">CCALA 016</strain>
    </source>
</reference>
<dbReference type="SMART" id="SM00487">
    <property type="entry name" value="DEXDc"/>
    <property type="match status" value="1"/>
</dbReference>